<dbReference type="PROSITE" id="PS50005">
    <property type="entry name" value="TPR"/>
    <property type="match status" value="1"/>
</dbReference>
<reference evidence="4 5" key="1">
    <citation type="submission" date="2018-04" db="EMBL/GenBank/DDBJ databases">
        <title>Thalassorhabdus spongiae gen. nov., sp. nov., isolated from a marine sponge in South-West Iceland.</title>
        <authorList>
            <person name="Knobloch S."/>
            <person name="Daussin A."/>
            <person name="Johannsson R."/>
            <person name="Marteinsson V.T."/>
        </authorList>
    </citation>
    <scope>NUCLEOTIDE SEQUENCE [LARGE SCALE GENOMIC DNA]</scope>
    <source>
        <strain evidence="4 5">Hp12</strain>
    </source>
</reference>
<dbReference type="Proteomes" id="UP000244906">
    <property type="component" value="Unassembled WGS sequence"/>
</dbReference>
<feature type="region of interest" description="Disordered" evidence="2">
    <location>
        <begin position="26"/>
        <end position="59"/>
    </location>
</feature>
<evidence type="ECO:0000313" key="5">
    <source>
        <dbReference type="Proteomes" id="UP000244906"/>
    </source>
</evidence>
<name>A0A2V1GTK1_9GAMM</name>
<proteinExistence type="predicted"/>
<dbReference type="Pfam" id="PF13181">
    <property type="entry name" value="TPR_8"/>
    <property type="match status" value="1"/>
</dbReference>
<comment type="caution">
    <text evidence="4">The sequence shown here is derived from an EMBL/GenBank/DDBJ whole genome shotgun (WGS) entry which is preliminary data.</text>
</comment>
<keyword evidence="1" id="KW-0802">TPR repeat</keyword>
<evidence type="ECO:0000313" key="4">
    <source>
        <dbReference type="EMBL" id="PVZ65402.1"/>
    </source>
</evidence>
<protein>
    <submittedName>
        <fullName evidence="4">Uncharacterized protein</fullName>
    </submittedName>
</protein>
<evidence type="ECO:0000256" key="2">
    <source>
        <dbReference type="SAM" id="MobiDB-lite"/>
    </source>
</evidence>
<feature type="chain" id="PRO_5016129668" evidence="3">
    <location>
        <begin position="23"/>
        <end position="246"/>
    </location>
</feature>
<dbReference type="InterPro" id="IPR019734">
    <property type="entry name" value="TPR_rpt"/>
</dbReference>
<evidence type="ECO:0000256" key="3">
    <source>
        <dbReference type="SAM" id="SignalP"/>
    </source>
</evidence>
<feature type="signal peptide" evidence="3">
    <location>
        <begin position="1"/>
        <end position="22"/>
    </location>
</feature>
<accession>A0A2V1GTK1</accession>
<dbReference type="InterPro" id="IPR011990">
    <property type="entry name" value="TPR-like_helical_dom_sf"/>
</dbReference>
<keyword evidence="5" id="KW-1185">Reference proteome</keyword>
<organism evidence="4 5">
    <name type="scientific">Pelagibaculum spongiae</name>
    <dbReference type="NCBI Taxonomy" id="2080658"/>
    <lineage>
        <taxon>Bacteria</taxon>
        <taxon>Pseudomonadati</taxon>
        <taxon>Pseudomonadota</taxon>
        <taxon>Gammaproteobacteria</taxon>
        <taxon>Oceanospirillales</taxon>
        <taxon>Pelagibaculum</taxon>
    </lineage>
</organism>
<dbReference type="Gene3D" id="1.25.40.10">
    <property type="entry name" value="Tetratricopeptide repeat domain"/>
    <property type="match status" value="1"/>
</dbReference>
<feature type="repeat" description="TPR" evidence="1">
    <location>
        <begin position="193"/>
        <end position="226"/>
    </location>
</feature>
<sequence length="246" mass="27443">MFRYQTFLITLILSLVSFNSYASDDDHDSHYKSDSDHDSYYQSESEHDSDSESHYGTSFQHLPPLQQLQQGWARAQYQTSKAQQEDAFEDLSKLAKQLAKQNPQSAELLIWKGIILSSRAGAEGGLSALSLIKKAKSSYESALKLDSQALNGSAYTSLGVLYYKAPGWPISFGDDDVAKTMLEKALAINPNGIDPNYFMGDYWLSQGKKNQAKASFEKALQASPRTSQPIADKGRRQEILQALERI</sequence>
<keyword evidence="3" id="KW-0732">Signal</keyword>
<evidence type="ECO:0000256" key="1">
    <source>
        <dbReference type="PROSITE-ProRule" id="PRU00339"/>
    </source>
</evidence>
<dbReference type="RefSeq" id="WP_116688539.1">
    <property type="nucleotide sequence ID" value="NZ_CAWNYD010000010.1"/>
</dbReference>
<gene>
    <name evidence="4" type="ORF">DC094_18135</name>
</gene>
<feature type="compositionally biased region" description="Basic and acidic residues" evidence="2">
    <location>
        <begin position="27"/>
        <end position="53"/>
    </location>
</feature>
<dbReference type="AlphaFoldDB" id="A0A2V1GTK1"/>
<dbReference type="OrthoDB" id="9812424at2"/>
<dbReference type="SUPFAM" id="SSF48452">
    <property type="entry name" value="TPR-like"/>
    <property type="match status" value="1"/>
</dbReference>
<dbReference type="EMBL" id="QDDL01000010">
    <property type="protein sequence ID" value="PVZ65402.1"/>
    <property type="molecule type" value="Genomic_DNA"/>
</dbReference>